<dbReference type="GO" id="GO:0009267">
    <property type="term" value="P:cellular response to starvation"/>
    <property type="evidence" value="ECO:0007669"/>
    <property type="project" value="InterPro"/>
</dbReference>
<evidence type="ECO:0000256" key="1">
    <source>
        <dbReference type="SAM" id="SignalP"/>
    </source>
</evidence>
<evidence type="ECO:0000313" key="3">
    <source>
        <dbReference type="Proteomes" id="UP000822369"/>
    </source>
</evidence>
<dbReference type="PANTHER" id="PTHR16655">
    <property type="entry name" value="COCAINE AND AMPHETAMINE REGULATED TRANSCRIPT PROTEIN"/>
    <property type="match status" value="1"/>
</dbReference>
<dbReference type="GO" id="GO:0043410">
    <property type="term" value="P:positive regulation of MAPK cascade"/>
    <property type="evidence" value="ECO:0007669"/>
    <property type="project" value="InterPro"/>
</dbReference>
<name>A0A9D2Z3D2_NOTFU</name>
<feature type="chain" id="PRO_5039219876" evidence="1">
    <location>
        <begin position="23"/>
        <end position="86"/>
    </location>
</feature>
<organism evidence="2 3">
    <name type="scientific">Nothobranchius furzeri</name>
    <name type="common">Turquoise killifish</name>
    <dbReference type="NCBI Taxonomy" id="105023"/>
    <lineage>
        <taxon>Eukaryota</taxon>
        <taxon>Metazoa</taxon>
        <taxon>Chordata</taxon>
        <taxon>Craniata</taxon>
        <taxon>Vertebrata</taxon>
        <taxon>Euteleostomi</taxon>
        <taxon>Actinopterygii</taxon>
        <taxon>Neopterygii</taxon>
        <taxon>Teleostei</taxon>
        <taxon>Neoteleostei</taxon>
        <taxon>Acanthomorphata</taxon>
        <taxon>Ovalentaria</taxon>
        <taxon>Atherinomorphae</taxon>
        <taxon>Cyprinodontiformes</taxon>
        <taxon>Nothobranchiidae</taxon>
        <taxon>Nothobranchius</taxon>
    </lineage>
</organism>
<comment type="caution">
    <text evidence="2">The sequence shown here is derived from an EMBL/GenBank/DDBJ whole genome shotgun (WGS) entry which is preliminary data.</text>
</comment>
<keyword evidence="1" id="KW-0732">Signal</keyword>
<dbReference type="KEGG" id="nfu:107372864"/>
<dbReference type="PANTHER" id="PTHR16655:SF4">
    <property type="entry name" value="COCAINE- AND AMPHETAMINE-REGULATED TRANSCRIPT PROTEIN"/>
    <property type="match status" value="1"/>
</dbReference>
<dbReference type="PROSITE" id="PS51257">
    <property type="entry name" value="PROKAR_LIPOPROTEIN"/>
    <property type="match status" value="1"/>
</dbReference>
<dbReference type="GO" id="GO:0032099">
    <property type="term" value="P:negative regulation of appetite"/>
    <property type="evidence" value="ECO:0007669"/>
    <property type="project" value="InterPro"/>
</dbReference>
<dbReference type="OMA" id="MALGSCN"/>
<dbReference type="InterPro" id="IPR009106">
    <property type="entry name" value="CART"/>
</dbReference>
<proteinExistence type="predicted"/>
<dbReference type="Proteomes" id="UP000822369">
    <property type="component" value="Chromosome 1"/>
</dbReference>
<dbReference type="EMBL" id="JAAVVJ010000001">
    <property type="protein sequence ID" value="KAF7231710.1"/>
    <property type="molecule type" value="Genomic_DNA"/>
</dbReference>
<dbReference type="AlphaFoldDB" id="A0A9D2Z3D2"/>
<accession>A0A9D2Z3D2</accession>
<reference evidence="2" key="1">
    <citation type="submission" date="2020-03" db="EMBL/GenBank/DDBJ databases">
        <title>Intra-Species Differences in Population Size shape Life History and Genome Evolution.</title>
        <authorList>
            <person name="Willemsen D."/>
            <person name="Cui R."/>
            <person name="Valenzano D.R."/>
        </authorList>
    </citation>
    <scope>NUCLEOTIDE SEQUENCE</scope>
    <source>
        <strain evidence="2">GRZ</strain>
        <tissue evidence="2">Whole</tissue>
    </source>
</reference>
<evidence type="ECO:0000313" key="2">
    <source>
        <dbReference type="EMBL" id="KAF7231710.1"/>
    </source>
</evidence>
<protein>
    <submittedName>
        <fullName evidence="2">Cocaine- and amphetamine-regulated transcript protein-like</fullName>
    </submittedName>
</protein>
<gene>
    <name evidence="2" type="ORF">G4P62_019382</name>
</gene>
<feature type="signal peptide" evidence="1">
    <location>
        <begin position="1"/>
        <end position="22"/>
    </location>
</feature>
<dbReference type="GO" id="GO:0008343">
    <property type="term" value="P:adult feeding behavior"/>
    <property type="evidence" value="ECO:0007669"/>
    <property type="project" value="InterPro"/>
</dbReference>
<sequence length="86" mass="9996">MVPRRMLLLSASCWLLMALGSCNELIEERSLEFEVIKTKEEKELIEALQEVLEKLRNKQLPSSEKKLGRLPPLSMDTRPFEFSVFT</sequence>
<dbReference type="GO" id="GO:0005615">
    <property type="term" value="C:extracellular space"/>
    <property type="evidence" value="ECO:0007669"/>
    <property type="project" value="InterPro"/>
</dbReference>
<dbReference type="Pfam" id="PF06373">
    <property type="entry name" value="CART"/>
    <property type="match status" value="1"/>
</dbReference>
<dbReference type="GO" id="GO:0007186">
    <property type="term" value="P:G protein-coupled receptor signaling pathway"/>
    <property type="evidence" value="ECO:0007669"/>
    <property type="project" value="InterPro"/>
</dbReference>
<dbReference type="OrthoDB" id="9936511at2759"/>